<name>A0A077R782_9BASI</name>
<keyword evidence="8 12" id="KW-0328">Glycosyltransferase</keyword>
<dbReference type="InterPro" id="IPR013785">
    <property type="entry name" value="Aldolase_TIM"/>
</dbReference>
<keyword evidence="9 12" id="KW-0808">Transferase</keyword>
<dbReference type="SUPFAM" id="SSF51690">
    <property type="entry name" value="Nicotinate/Quinolinate PRTase C-terminal domain-like"/>
    <property type="match status" value="1"/>
</dbReference>
<evidence type="ECO:0000256" key="1">
    <source>
        <dbReference type="ARBA" id="ARBA00003237"/>
    </source>
</evidence>
<comment type="catalytic activity">
    <reaction evidence="11 12">
        <text>nicotinate beta-D-ribonucleotide + CO2 + diphosphate = quinolinate + 5-phospho-alpha-D-ribose 1-diphosphate + 2 H(+)</text>
        <dbReference type="Rhea" id="RHEA:12733"/>
        <dbReference type="ChEBI" id="CHEBI:15378"/>
        <dbReference type="ChEBI" id="CHEBI:16526"/>
        <dbReference type="ChEBI" id="CHEBI:29959"/>
        <dbReference type="ChEBI" id="CHEBI:33019"/>
        <dbReference type="ChEBI" id="CHEBI:57502"/>
        <dbReference type="ChEBI" id="CHEBI:58017"/>
        <dbReference type="EC" id="2.4.2.19"/>
    </reaction>
</comment>
<dbReference type="NCBIfam" id="TIGR00078">
    <property type="entry name" value="nadC"/>
    <property type="match status" value="1"/>
</dbReference>
<feature type="domain" description="Quinolinate phosphoribosyl transferase C-terminal" evidence="13">
    <location>
        <begin position="131"/>
        <end position="308"/>
    </location>
</feature>
<proteinExistence type="inferred from homology"/>
<comment type="function">
    <text evidence="1 12">Involved in the catabolism of quinolinic acid (QA).</text>
</comment>
<evidence type="ECO:0000256" key="11">
    <source>
        <dbReference type="ARBA" id="ARBA00047445"/>
    </source>
</evidence>
<dbReference type="EMBL" id="HG529633">
    <property type="protein sequence ID" value="CDI54958.1"/>
    <property type="molecule type" value="Genomic_DNA"/>
</dbReference>
<dbReference type="PANTHER" id="PTHR32179">
    <property type="entry name" value="NICOTINATE-NUCLEOTIDE PYROPHOSPHORYLASE [CARBOXYLATING]"/>
    <property type="match status" value="1"/>
</dbReference>
<reference evidence="15" key="1">
    <citation type="journal article" date="2014" name="Genome Biol. Evol.">
        <title>Gene Loss Rather Than Gene Gain Is Associated with a Host Jump from Monocots to Dicots in the Smut Fungus Melanopsichium pennsylvanicum.</title>
        <authorList>
            <person name="Sharma R."/>
            <person name="Mishra B."/>
            <person name="Runge F."/>
            <person name="Thines M."/>
        </authorList>
    </citation>
    <scope>NUCLEOTIDE SEQUENCE</scope>
    <source>
        <strain evidence="15">4</strain>
    </source>
</reference>
<dbReference type="EC" id="2.4.2.19" evidence="5 12"/>
<dbReference type="InterPro" id="IPR004393">
    <property type="entry name" value="NadC"/>
</dbReference>
<evidence type="ECO:0000256" key="7">
    <source>
        <dbReference type="ARBA" id="ARBA00022642"/>
    </source>
</evidence>
<dbReference type="Pfam" id="PF01729">
    <property type="entry name" value="QRPTase_C"/>
    <property type="match status" value="1"/>
</dbReference>
<dbReference type="InterPro" id="IPR036068">
    <property type="entry name" value="Nicotinate_pribotase-like_C"/>
</dbReference>
<dbReference type="InterPro" id="IPR037128">
    <property type="entry name" value="Quinolinate_PRibosylTase_N_sf"/>
</dbReference>
<protein>
    <recommendedName>
        <fullName evidence="6 12">Nicotinate-nucleotide pyrophosphorylase [carboxylating]</fullName>
        <ecNumber evidence="5 12">2.4.2.19</ecNumber>
    </recommendedName>
    <alternativeName>
        <fullName evidence="10 12">Quinolinate phosphoribosyltransferase [decarboxylating]</fullName>
    </alternativeName>
</protein>
<accession>A0A077R782</accession>
<dbReference type="FunFam" id="3.90.1170.20:FF:000003">
    <property type="entry name" value="Nicotinate-nucleotide pyrophosphorylase [carboxylating]"/>
    <property type="match status" value="1"/>
</dbReference>
<dbReference type="Gene3D" id="3.90.1170.20">
    <property type="entry name" value="Quinolinate phosphoribosyl transferase, N-terminal domain"/>
    <property type="match status" value="1"/>
</dbReference>
<dbReference type="UniPathway" id="UPA00253">
    <property type="reaction ID" value="UER00331"/>
</dbReference>
<feature type="domain" description="Quinolinate phosphoribosyl transferase N-terminal" evidence="14">
    <location>
        <begin position="47"/>
        <end position="129"/>
    </location>
</feature>
<evidence type="ECO:0000259" key="14">
    <source>
        <dbReference type="Pfam" id="PF02749"/>
    </source>
</evidence>
<dbReference type="InterPro" id="IPR022412">
    <property type="entry name" value="Quinolinate_PRibosylTrfase_N"/>
</dbReference>
<evidence type="ECO:0000256" key="9">
    <source>
        <dbReference type="ARBA" id="ARBA00022679"/>
    </source>
</evidence>
<evidence type="ECO:0000256" key="8">
    <source>
        <dbReference type="ARBA" id="ARBA00022676"/>
    </source>
</evidence>
<evidence type="ECO:0000256" key="6">
    <source>
        <dbReference type="ARBA" id="ARBA00020990"/>
    </source>
</evidence>
<evidence type="ECO:0000313" key="15">
    <source>
        <dbReference type="EMBL" id="CDI54958.1"/>
    </source>
</evidence>
<evidence type="ECO:0000256" key="5">
    <source>
        <dbReference type="ARBA" id="ARBA00011944"/>
    </source>
</evidence>
<organism evidence="15">
    <name type="scientific">Melanopsichium pennsylvanicum 4</name>
    <dbReference type="NCBI Taxonomy" id="1398559"/>
    <lineage>
        <taxon>Eukaryota</taxon>
        <taxon>Fungi</taxon>
        <taxon>Dikarya</taxon>
        <taxon>Basidiomycota</taxon>
        <taxon>Ustilaginomycotina</taxon>
        <taxon>Ustilaginomycetes</taxon>
        <taxon>Ustilaginales</taxon>
        <taxon>Ustilaginaceae</taxon>
        <taxon>Melanopsichium</taxon>
    </lineage>
</organism>
<evidence type="ECO:0000256" key="4">
    <source>
        <dbReference type="ARBA" id="ARBA00011218"/>
    </source>
</evidence>
<evidence type="ECO:0000256" key="12">
    <source>
        <dbReference type="PIRNR" id="PIRNR006250"/>
    </source>
</evidence>
<dbReference type="PANTHER" id="PTHR32179:SF3">
    <property type="entry name" value="NICOTINATE-NUCLEOTIDE PYROPHOSPHORYLASE [CARBOXYLATING]"/>
    <property type="match status" value="1"/>
</dbReference>
<dbReference type="Gene3D" id="3.20.20.70">
    <property type="entry name" value="Aldolase class I"/>
    <property type="match status" value="1"/>
</dbReference>
<dbReference type="CDD" id="cd01572">
    <property type="entry name" value="QPRTase"/>
    <property type="match status" value="1"/>
</dbReference>
<evidence type="ECO:0000259" key="13">
    <source>
        <dbReference type="Pfam" id="PF01729"/>
    </source>
</evidence>
<dbReference type="SUPFAM" id="SSF54675">
    <property type="entry name" value="Nicotinate/Quinolinate PRTase N-terminal domain-like"/>
    <property type="match status" value="1"/>
</dbReference>
<dbReference type="GO" id="GO:0004514">
    <property type="term" value="F:nicotinate-nucleotide diphosphorylase (carboxylating) activity"/>
    <property type="evidence" value="ECO:0007669"/>
    <property type="project" value="UniProtKB-EC"/>
</dbReference>
<comment type="pathway">
    <text evidence="2 12">Cofactor biosynthesis; NAD(+) biosynthesis; nicotinate D-ribonucleotide from quinolinate: step 1/1.</text>
</comment>
<comment type="subunit">
    <text evidence="4 12">Hexamer formed by 3 homodimers.</text>
</comment>
<dbReference type="GO" id="GO:0009435">
    <property type="term" value="P:NAD+ biosynthetic process"/>
    <property type="evidence" value="ECO:0007669"/>
    <property type="project" value="UniProtKB-UniPathway"/>
</dbReference>
<sequence length="313" mass="33802">MSTSNASPNPPIPVYSNLLPPSWKTKISEWLKEDCPSFDWGGFVVAETPKRATLFCKSEGILAGVPFFNEVFTQLDCKVEWNYTEGQFLTSPPGSGAGKLKIPVATVTGPSRKILLGERVALNTLARCSGIATASHVFLKTARQAGYKGIVAGTRKTTPGFRDVEKYGMLVGGVDPHRYDLSSMVMLKDNHIWSTGSVTNAVHAARSVCGFSLRIDVEVQTYEEAVEAIKAGADVVMLDNMDGETLISNAIRLKKEFGGQQGYKFLLESSGGIDVANVKQGGHVDNSIDIISTSSIHQSTKHVDFSLKIDPSS</sequence>
<keyword evidence="7 12" id="KW-0662">Pyridine nucleotide biosynthesis</keyword>
<evidence type="ECO:0000256" key="3">
    <source>
        <dbReference type="ARBA" id="ARBA00009400"/>
    </source>
</evidence>
<dbReference type="FunFam" id="3.20.20.70:FF:000090">
    <property type="entry name" value="Nicotinate-nucleotide pyrophosphorylase [carboxylating]"/>
    <property type="match status" value="1"/>
</dbReference>
<dbReference type="GO" id="GO:0005737">
    <property type="term" value="C:cytoplasm"/>
    <property type="evidence" value="ECO:0007669"/>
    <property type="project" value="TreeGrafter"/>
</dbReference>
<dbReference type="InterPro" id="IPR027277">
    <property type="entry name" value="NadC/ModD"/>
</dbReference>
<comment type="similarity">
    <text evidence="3 12">Belongs to the NadC/ModD family.</text>
</comment>
<dbReference type="Pfam" id="PF02749">
    <property type="entry name" value="QRPTase_N"/>
    <property type="match status" value="1"/>
</dbReference>
<dbReference type="InterPro" id="IPR002638">
    <property type="entry name" value="Quinolinate_PRibosylTrfase_C"/>
</dbReference>
<evidence type="ECO:0000256" key="2">
    <source>
        <dbReference type="ARBA" id="ARBA00004893"/>
    </source>
</evidence>
<evidence type="ECO:0000256" key="10">
    <source>
        <dbReference type="ARBA" id="ARBA00033102"/>
    </source>
</evidence>
<dbReference type="GO" id="GO:0034213">
    <property type="term" value="P:quinolinate catabolic process"/>
    <property type="evidence" value="ECO:0007669"/>
    <property type="project" value="TreeGrafter"/>
</dbReference>
<dbReference type="PIRSF" id="PIRSF006250">
    <property type="entry name" value="NadC_ModD"/>
    <property type="match status" value="1"/>
</dbReference>
<dbReference type="AlphaFoldDB" id="A0A077R782"/>